<accession>A0A0H3ZQJ1</accession>
<dbReference type="AlphaFoldDB" id="A0A0H3ZQJ1"/>
<reference evidence="1" key="1">
    <citation type="journal article" date="2015" name="MBio">
        <title>Eco-Evolutionary Dynamics of Episomes among Ecologically Cohesive Bacterial Populations.</title>
        <authorList>
            <person name="Xue H."/>
            <person name="Cordero O.X."/>
            <person name="Camas F.M."/>
            <person name="Trimble W."/>
            <person name="Meyer F."/>
            <person name="Guglielmini J."/>
            <person name="Rocha E.P."/>
            <person name="Polz M.F."/>
        </authorList>
    </citation>
    <scope>NUCLEOTIDE SEQUENCE</scope>
    <source>
        <strain evidence="2">1F_145</strain>
        <strain evidence="1">FF_1</strain>
    </source>
</reference>
<dbReference type="EMBL" id="KP795473">
    <property type="protein sequence ID" value="AKN36179.1"/>
    <property type="molecule type" value="Genomic_DNA"/>
</dbReference>
<dbReference type="EMBL" id="KP795643">
    <property type="protein sequence ID" value="AKN39348.1"/>
    <property type="molecule type" value="Genomic_DNA"/>
</dbReference>
<sequence>MRNADLIEAIKFFTPISKSNRVHSNFVFRFSFCGLSDDKAARSVGVDIEQIHKWDDGEDIPFPVRRVWLLESGREIPEYTGFPGWGFRGGRFYTPDGVSYTDRQIRVALFLLDQNP</sequence>
<dbReference type="EMBL" id="KP795643">
    <property type="protein sequence ID" value="AKN39344.1"/>
    <property type="molecule type" value="Genomic_DNA"/>
</dbReference>
<proteinExistence type="predicted"/>
<evidence type="ECO:0000313" key="2">
    <source>
        <dbReference type="EMBL" id="AKN39344.1"/>
    </source>
</evidence>
<organism evidence="1">
    <name type="scientific">Vibrio splendidus</name>
    <dbReference type="NCBI Taxonomy" id="29497"/>
    <lineage>
        <taxon>Bacteria</taxon>
        <taxon>Pseudomonadati</taxon>
        <taxon>Pseudomonadota</taxon>
        <taxon>Gammaproteobacteria</taxon>
        <taxon>Vibrionales</taxon>
        <taxon>Vibrionaceae</taxon>
        <taxon>Vibrio</taxon>
    </lineage>
</organism>
<dbReference type="EMBL" id="KP795483">
    <property type="protein sequence ID" value="AKN36286.1"/>
    <property type="molecule type" value="Genomic_DNA"/>
</dbReference>
<dbReference type="EMBL" id="KP795679">
    <property type="protein sequence ID" value="AKN40086.1"/>
    <property type="molecule type" value="Genomic_DNA"/>
</dbReference>
<evidence type="ECO:0000313" key="1">
    <source>
        <dbReference type="EMBL" id="AKN36179.1"/>
    </source>
</evidence>
<name>A0A0H3ZQJ1_VIBSP</name>
<protein>
    <submittedName>
        <fullName evidence="1">Uncharacterized protein</fullName>
    </submittedName>
</protein>